<name>A0A8S0S1D2_OLEEU</name>
<organism evidence="2 3">
    <name type="scientific">Olea europaea subsp. europaea</name>
    <dbReference type="NCBI Taxonomy" id="158383"/>
    <lineage>
        <taxon>Eukaryota</taxon>
        <taxon>Viridiplantae</taxon>
        <taxon>Streptophyta</taxon>
        <taxon>Embryophyta</taxon>
        <taxon>Tracheophyta</taxon>
        <taxon>Spermatophyta</taxon>
        <taxon>Magnoliopsida</taxon>
        <taxon>eudicotyledons</taxon>
        <taxon>Gunneridae</taxon>
        <taxon>Pentapetalae</taxon>
        <taxon>asterids</taxon>
        <taxon>lamiids</taxon>
        <taxon>Lamiales</taxon>
        <taxon>Oleaceae</taxon>
        <taxon>Oleeae</taxon>
        <taxon>Olea</taxon>
    </lineage>
</organism>
<dbReference type="OrthoDB" id="1914642at2759"/>
<protein>
    <submittedName>
        <fullName evidence="2">Uncharacterized protein</fullName>
    </submittedName>
</protein>
<sequence length="220" mass="24319">MYSLSILHLADNMATVAAAANFHTFLAILLLLIPIAAEGIIFPPFIDNICGEVQCGKGTCEANQSYPFNFRCNCENGWKRTRLDDEQNLEYLPCIIPDCSLNYSCMPAAPPLPPVPYNISFFDPCYWIYCGQGTCTKNATYTHTCQCNAGHYNLLNISAFPCYSDCALGSDCARLGIQVSRSTSNPSSNNDIGNQATSFLPGKFHWIMILFISTIMSFLE</sequence>
<proteinExistence type="predicted"/>
<dbReference type="EMBL" id="CACTIH010003804">
    <property type="protein sequence ID" value="CAA2985354.1"/>
    <property type="molecule type" value="Genomic_DNA"/>
</dbReference>
<keyword evidence="1" id="KW-0812">Transmembrane</keyword>
<keyword evidence="1" id="KW-0472">Membrane</keyword>
<evidence type="ECO:0000313" key="2">
    <source>
        <dbReference type="EMBL" id="CAA2985354.1"/>
    </source>
</evidence>
<dbReference type="Proteomes" id="UP000594638">
    <property type="component" value="Unassembled WGS sequence"/>
</dbReference>
<dbReference type="AlphaFoldDB" id="A0A8S0S1D2"/>
<feature type="transmembrane region" description="Helical" evidence="1">
    <location>
        <begin position="12"/>
        <end position="33"/>
    </location>
</feature>
<evidence type="ECO:0000313" key="3">
    <source>
        <dbReference type="Proteomes" id="UP000594638"/>
    </source>
</evidence>
<reference evidence="2 3" key="1">
    <citation type="submission" date="2019-12" db="EMBL/GenBank/DDBJ databases">
        <authorList>
            <person name="Alioto T."/>
            <person name="Alioto T."/>
            <person name="Gomez Garrido J."/>
        </authorList>
    </citation>
    <scope>NUCLEOTIDE SEQUENCE [LARGE SCALE GENOMIC DNA]</scope>
</reference>
<keyword evidence="3" id="KW-1185">Reference proteome</keyword>
<keyword evidence="1" id="KW-1133">Transmembrane helix</keyword>
<evidence type="ECO:0000256" key="1">
    <source>
        <dbReference type="SAM" id="Phobius"/>
    </source>
</evidence>
<comment type="caution">
    <text evidence="2">The sequence shown here is derived from an EMBL/GenBank/DDBJ whole genome shotgun (WGS) entry which is preliminary data.</text>
</comment>
<dbReference type="PANTHER" id="PTHR33881">
    <property type="entry name" value="NEUROGENIC LOCUS NOTCH-LIKE PROTEIN"/>
    <property type="match status" value="1"/>
</dbReference>
<dbReference type="PANTHER" id="PTHR33881:SF10">
    <property type="entry name" value="SLIT HOMOLOG 2 PROTEIN-LIKE"/>
    <property type="match status" value="1"/>
</dbReference>
<gene>
    <name evidence="2" type="ORF">OLEA9_A030821</name>
</gene>
<dbReference type="Gramene" id="OE9A030821T1">
    <property type="protein sequence ID" value="OE9A030821C1"/>
    <property type="gene ID" value="OE9A030821"/>
</dbReference>
<accession>A0A8S0S1D2</accession>